<protein>
    <submittedName>
        <fullName evidence="6">Metal-dependent hydrolase TIM-barrel protein</fullName>
    </submittedName>
</protein>
<keyword evidence="1 3" id="KW-0210">Decarboxylase</keyword>
<evidence type="ECO:0000256" key="2">
    <source>
        <dbReference type="ARBA" id="ARBA00023239"/>
    </source>
</evidence>
<dbReference type="InterPro" id="IPR032466">
    <property type="entry name" value="Metal_Hydrolase"/>
</dbReference>
<evidence type="ECO:0000313" key="6">
    <source>
        <dbReference type="EMBL" id="KAI1511422.1"/>
    </source>
</evidence>
<comment type="caution">
    <text evidence="6">The sequence shown here is derived from an EMBL/GenBank/DDBJ whole genome shotgun (WGS) entry which is preliminary data.</text>
</comment>
<keyword evidence="6" id="KW-0378">Hydrolase</keyword>
<evidence type="ECO:0000256" key="1">
    <source>
        <dbReference type="ARBA" id="ARBA00022793"/>
    </source>
</evidence>
<dbReference type="GO" id="GO:0016831">
    <property type="term" value="F:carboxy-lyase activity"/>
    <property type="evidence" value="ECO:0007669"/>
    <property type="project" value="UniProtKB-KW"/>
</dbReference>
<sequence length="431" mass="48205">MLKHYILPLLTWPARHTLAATTGVSDFIHQAMDLSALRMYPFGDTNTLWKQIQHESYVDGIDLTVLPFAKEALESITALATSTVNTSSFDFAYAKRIDTHTHPIPDWFRALELNAAGRATPSWSVQGHLEFMSEHNIAHSVLCISTPQANAFLGEKDQNLRKKKTLALARLLNCFAAELCKIYPERFSWLAILPLPYVPESVTELKRMLGIGPVGVGVLTNHEGMYPGDAAFDPIWQFLQEKATSDGGDGREIVFVHPTEPIIKLDDGRLINSRPSPLRSGLGEFYFETARAVSSLTAENTITKFPNLHYRISHGAGAFPDISERFLLGFPNSSDAAREAYKTRFWYDSAGPVWPKQIKGLTEGMGVPVSQMVFGTDYPYGIGFWDVDANIRGLADVQWLEDGERDGVFWRNARELWRGKIAMLEGLDHAM</sequence>
<dbReference type="AlphaFoldDB" id="A0A2W1D0N1"/>
<proteinExistence type="inferred from homology"/>
<dbReference type="OrthoDB" id="2832284at2759"/>
<dbReference type="InterPro" id="IPR032465">
    <property type="entry name" value="ACMSD"/>
</dbReference>
<dbReference type="PANTHER" id="PTHR21240">
    <property type="entry name" value="2-AMINO-3-CARBOXYLMUCONATE-6-SEMIALDEHYDE DECARBOXYLASE"/>
    <property type="match status" value="1"/>
</dbReference>
<dbReference type="GO" id="GO:0005829">
    <property type="term" value="C:cytosol"/>
    <property type="evidence" value="ECO:0007669"/>
    <property type="project" value="TreeGrafter"/>
</dbReference>
<dbReference type="GO" id="GO:0019748">
    <property type="term" value="P:secondary metabolic process"/>
    <property type="evidence" value="ECO:0007669"/>
    <property type="project" value="TreeGrafter"/>
</dbReference>
<name>A0A2W1D0N1_9PLEO</name>
<dbReference type="EMBL" id="NRDI02000014">
    <property type="protein sequence ID" value="KAI1511422.1"/>
    <property type="molecule type" value="Genomic_DNA"/>
</dbReference>
<dbReference type="InterPro" id="IPR006680">
    <property type="entry name" value="Amidohydro-rel"/>
</dbReference>
<comment type="similarity">
    <text evidence="3">Belongs to the metallo-dependent hydrolases superfamily.</text>
</comment>
<evidence type="ECO:0000313" key="5">
    <source>
        <dbReference type="EMBL" id="KAF7564471.1"/>
    </source>
</evidence>
<dbReference type="Proteomes" id="UP000245464">
    <property type="component" value="Chromosome 10"/>
</dbReference>
<dbReference type="PANTHER" id="PTHR21240:SF32">
    <property type="entry name" value="AMIDOHYDROLASE-RELATED DOMAIN-CONTAINING PROTEIN"/>
    <property type="match status" value="1"/>
</dbReference>
<dbReference type="Pfam" id="PF04909">
    <property type="entry name" value="Amidohydro_2"/>
    <property type="match status" value="1"/>
</dbReference>
<dbReference type="SUPFAM" id="SSF51556">
    <property type="entry name" value="Metallo-dependent hydrolases"/>
    <property type="match status" value="1"/>
</dbReference>
<evidence type="ECO:0000256" key="3">
    <source>
        <dbReference type="RuleBase" id="RU366045"/>
    </source>
</evidence>
<reference evidence="5" key="1">
    <citation type="journal article" date="2018" name="BMC Genomics">
        <title>Comparative genomics of the wheat fungal pathogen Pyrenophora tritici-repentis reveals chromosomal variations and genome plasticity.</title>
        <authorList>
            <person name="Moolhuijzen P."/>
            <person name="See P.T."/>
            <person name="Hane J.K."/>
            <person name="Shi G."/>
            <person name="Liu Z."/>
            <person name="Oliver R.P."/>
            <person name="Moffat C.S."/>
        </authorList>
    </citation>
    <scope>NUCLEOTIDE SEQUENCE [LARGE SCALE GENOMIC DNA]</scope>
    <source>
        <strain evidence="5">M4</strain>
    </source>
</reference>
<evidence type="ECO:0000259" key="4">
    <source>
        <dbReference type="Pfam" id="PF04909"/>
    </source>
</evidence>
<dbReference type="Gene3D" id="3.20.20.140">
    <property type="entry name" value="Metal-dependent hydrolases"/>
    <property type="match status" value="1"/>
</dbReference>
<dbReference type="GO" id="GO:0016787">
    <property type="term" value="F:hydrolase activity"/>
    <property type="evidence" value="ECO:0007669"/>
    <property type="project" value="UniProtKB-KW"/>
</dbReference>
<keyword evidence="2 3" id="KW-0456">Lyase</keyword>
<organism evidence="6 7">
    <name type="scientific">Pyrenophora tritici-repentis</name>
    <dbReference type="NCBI Taxonomy" id="45151"/>
    <lineage>
        <taxon>Eukaryota</taxon>
        <taxon>Fungi</taxon>
        <taxon>Dikarya</taxon>
        <taxon>Ascomycota</taxon>
        <taxon>Pezizomycotina</taxon>
        <taxon>Dothideomycetes</taxon>
        <taxon>Pleosporomycetidae</taxon>
        <taxon>Pleosporales</taxon>
        <taxon>Pleosporineae</taxon>
        <taxon>Pleosporaceae</taxon>
        <taxon>Pyrenophora</taxon>
    </lineage>
</organism>
<evidence type="ECO:0000313" key="7">
    <source>
        <dbReference type="Proteomes" id="UP000249757"/>
    </source>
</evidence>
<dbReference type="EMBL" id="NQIK02000010">
    <property type="protein sequence ID" value="KAF7564471.1"/>
    <property type="molecule type" value="Genomic_DNA"/>
</dbReference>
<gene>
    <name evidence="6" type="ORF">Ptr86124_009826</name>
    <name evidence="5" type="ORF">PtrM4_039050</name>
</gene>
<reference evidence="6" key="2">
    <citation type="submission" date="2021-05" db="EMBL/GenBank/DDBJ databases">
        <authorList>
            <person name="Moolhuijzen P.M."/>
            <person name="Moffat C.S."/>
        </authorList>
    </citation>
    <scope>NUCLEOTIDE SEQUENCE</scope>
    <source>
        <strain evidence="6">86-124</strain>
    </source>
</reference>
<accession>A0A2W1D0N1</accession>
<reference evidence="7" key="4">
    <citation type="journal article" date="2022" name="Microb. Genom.">
        <title>A global pangenome for the wheat fungal pathogen Pyrenophora tritici-repentis and prediction of effector protein structural homology.</title>
        <authorList>
            <person name="Moolhuijzen P.M."/>
            <person name="See P.T."/>
            <person name="Shi G."/>
            <person name="Powell H.R."/>
            <person name="Cockram J."/>
            <person name="Jorgensen L.N."/>
            <person name="Benslimane H."/>
            <person name="Strelkov S.E."/>
            <person name="Turner J."/>
            <person name="Liu Z."/>
            <person name="Moffat C.S."/>
        </authorList>
    </citation>
    <scope>NUCLEOTIDE SEQUENCE [LARGE SCALE GENOMIC DNA]</scope>
</reference>
<feature type="domain" description="Amidohydrolase-related" evidence="4">
    <location>
        <begin position="97"/>
        <end position="418"/>
    </location>
</feature>
<reference evidence="6" key="3">
    <citation type="journal article" date="2022" name="bioRxiv">
        <title>A global pangenome for the wheat fungal pathogen Pyrenophora tritici-repentis and prediction of effector protein structural homology.</title>
        <authorList>
            <person name="Moolhuijzen P."/>
            <person name="See P.T."/>
            <person name="Shi G."/>
            <person name="Powell H.R."/>
            <person name="Cockram J."/>
            <person name="Jorgensen L.N."/>
            <person name="Benslimane H."/>
            <person name="Strelkov S.E."/>
            <person name="Turner J."/>
            <person name="Liu Z."/>
            <person name="Moffat C.S."/>
        </authorList>
    </citation>
    <scope>NUCLEOTIDE SEQUENCE</scope>
    <source>
        <strain evidence="6">86-124</strain>
    </source>
</reference>
<dbReference type="Proteomes" id="UP000249757">
    <property type="component" value="Unassembled WGS sequence"/>
</dbReference>
<keyword evidence="7" id="KW-1185">Reference proteome</keyword>